<evidence type="ECO:0000256" key="6">
    <source>
        <dbReference type="ARBA" id="ARBA00022989"/>
    </source>
</evidence>
<evidence type="ECO:0000313" key="10">
    <source>
        <dbReference type="EMBL" id="PJC27961.1"/>
    </source>
</evidence>
<keyword evidence="3" id="KW-1003">Cell membrane</keyword>
<dbReference type="Proteomes" id="UP000229816">
    <property type="component" value="Unassembled WGS sequence"/>
</dbReference>
<sequence>MLYDIAKRFIDIVGAVVLIIVFSPVLIIFPILIKLDSPGPVFADIPHRVGRYKKLFRMYKFRSMIANAHDLLKTDPKFRRVYEQYKKNSYKLREDPRITKVGMLLRRFSLDELPQVFNILKGEMSLVGPRAYYPDELKNQQLIYPQSRKYVEELLKAKPGITGYWQVMGRSEINFDKRVRMDAEYARKKSIIQDIIIILKTPWAMISGKGAL</sequence>
<accession>A0A2M8ES53</accession>
<dbReference type="PANTHER" id="PTHR30576:SF4">
    <property type="entry name" value="UNDECAPRENYL-PHOSPHATE GALACTOSE PHOSPHOTRANSFERASE"/>
    <property type="match status" value="1"/>
</dbReference>
<evidence type="ECO:0000313" key="11">
    <source>
        <dbReference type="Proteomes" id="UP000229816"/>
    </source>
</evidence>
<name>A0A2M8ES53_9BACT</name>
<feature type="domain" description="Bacterial sugar transferase" evidence="9">
    <location>
        <begin position="7"/>
        <end position="206"/>
    </location>
</feature>
<comment type="similarity">
    <text evidence="2">Belongs to the bacterial sugar transferase family.</text>
</comment>
<keyword evidence="6 8" id="KW-1133">Transmembrane helix</keyword>
<keyword evidence="4" id="KW-0808">Transferase</keyword>
<keyword evidence="7 8" id="KW-0472">Membrane</keyword>
<comment type="caution">
    <text evidence="10">The sequence shown here is derived from an EMBL/GenBank/DDBJ whole genome shotgun (WGS) entry which is preliminary data.</text>
</comment>
<dbReference type="Pfam" id="PF02397">
    <property type="entry name" value="Bac_transf"/>
    <property type="match status" value="1"/>
</dbReference>
<proteinExistence type="inferred from homology"/>
<evidence type="ECO:0000256" key="1">
    <source>
        <dbReference type="ARBA" id="ARBA00004236"/>
    </source>
</evidence>
<evidence type="ECO:0000256" key="8">
    <source>
        <dbReference type="SAM" id="Phobius"/>
    </source>
</evidence>
<dbReference type="PANTHER" id="PTHR30576">
    <property type="entry name" value="COLANIC BIOSYNTHESIS UDP-GLUCOSE LIPID CARRIER TRANSFERASE"/>
    <property type="match status" value="1"/>
</dbReference>
<keyword evidence="5 8" id="KW-0812">Transmembrane</keyword>
<evidence type="ECO:0000259" key="9">
    <source>
        <dbReference type="Pfam" id="PF02397"/>
    </source>
</evidence>
<evidence type="ECO:0000256" key="2">
    <source>
        <dbReference type="ARBA" id="ARBA00006464"/>
    </source>
</evidence>
<dbReference type="EMBL" id="PFSF01000061">
    <property type="protein sequence ID" value="PJC27961.1"/>
    <property type="molecule type" value="Genomic_DNA"/>
</dbReference>
<evidence type="ECO:0000256" key="5">
    <source>
        <dbReference type="ARBA" id="ARBA00022692"/>
    </source>
</evidence>
<reference evidence="11" key="1">
    <citation type="submission" date="2017-09" db="EMBL/GenBank/DDBJ databases">
        <title>Depth-based differentiation of microbial function through sediment-hosted aquifers and enrichment of novel symbionts in the deep terrestrial subsurface.</title>
        <authorList>
            <person name="Probst A.J."/>
            <person name="Ladd B."/>
            <person name="Jarett J.K."/>
            <person name="Geller-Mcgrath D.E."/>
            <person name="Sieber C.M.K."/>
            <person name="Emerson J.B."/>
            <person name="Anantharaman K."/>
            <person name="Thomas B.C."/>
            <person name="Malmstrom R."/>
            <person name="Stieglmeier M."/>
            <person name="Klingl A."/>
            <person name="Woyke T."/>
            <person name="Ryan C.M."/>
            <person name="Banfield J.F."/>
        </authorList>
    </citation>
    <scope>NUCLEOTIDE SEQUENCE [LARGE SCALE GENOMIC DNA]</scope>
</reference>
<comment type="subcellular location">
    <subcellularLocation>
        <location evidence="1">Cell membrane</location>
    </subcellularLocation>
</comment>
<dbReference type="GO" id="GO:0016780">
    <property type="term" value="F:phosphotransferase activity, for other substituted phosphate groups"/>
    <property type="evidence" value="ECO:0007669"/>
    <property type="project" value="TreeGrafter"/>
</dbReference>
<dbReference type="InterPro" id="IPR003362">
    <property type="entry name" value="Bact_transf"/>
</dbReference>
<gene>
    <name evidence="10" type="ORF">CO054_02760</name>
</gene>
<feature type="transmembrane region" description="Helical" evidence="8">
    <location>
        <begin position="12"/>
        <end position="33"/>
    </location>
</feature>
<dbReference type="GO" id="GO:0005886">
    <property type="term" value="C:plasma membrane"/>
    <property type="evidence" value="ECO:0007669"/>
    <property type="project" value="UniProtKB-SubCell"/>
</dbReference>
<organism evidence="10 11">
    <name type="scientific">Candidatus Shapirobacteria bacterium CG_4_9_14_0_2_um_filter_39_11</name>
    <dbReference type="NCBI Taxonomy" id="1974478"/>
    <lineage>
        <taxon>Bacteria</taxon>
        <taxon>Candidatus Shapironibacteriota</taxon>
    </lineage>
</organism>
<dbReference type="AlphaFoldDB" id="A0A2M8ES53"/>
<evidence type="ECO:0000256" key="3">
    <source>
        <dbReference type="ARBA" id="ARBA00022475"/>
    </source>
</evidence>
<protein>
    <submittedName>
        <fullName evidence="10">Multidrug MFS transporter</fullName>
    </submittedName>
</protein>
<evidence type="ECO:0000256" key="4">
    <source>
        <dbReference type="ARBA" id="ARBA00022679"/>
    </source>
</evidence>
<evidence type="ECO:0000256" key="7">
    <source>
        <dbReference type="ARBA" id="ARBA00023136"/>
    </source>
</evidence>